<organism evidence="1 2">
    <name type="scientific">Prauserella cavernicola</name>
    <dbReference type="NCBI Taxonomy" id="2800127"/>
    <lineage>
        <taxon>Bacteria</taxon>
        <taxon>Bacillati</taxon>
        <taxon>Actinomycetota</taxon>
        <taxon>Actinomycetes</taxon>
        <taxon>Pseudonocardiales</taxon>
        <taxon>Pseudonocardiaceae</taxon>
        <taxon>Prauserella</taxon>
    </lineage>
</organism>
<proteinExistence type="predicted"/>
<evidence type="ECO:0000313" key="1">
    <source>
        <dbReference type="EMBL" id="MBK1784714.1"/>
    </source>
</evidence>
<dbReference type="AlphaFoldDB" id="A0A934QS59"/>
<sequence length="322" mass="34762">MRSRAALRADLVRLERTLSALQPASSSPAVALLRSGIEDVRDDLASDLAVAERTRLEVTLDGAAVSGYEIRVDALTRILHSLQEAVAAIGQALVGKATSRSSIPAALRDQTALSLTAVFPGSFGAVLQGPSARPRQDSFFDREDGDGPSPLLDQSLDKMLTLIDLAATNPEDDSSIVEEVLPLGGRAFKHINNLSTAIVDEQISAQLSWTAPTGQSRDTLFTRTAARRLGDVLSRNRVTEEEVILEGALGTVSNIRNRVELDTGDGVIQARVVDELVPRLGDFYSHRVRGLFEVSVARSLATGRETRVYSLVDLERLDAPRE</sequence>
<comment type="caution">
    <text evidence="1">The sequence shown here is derived from an EMBL/GenBank/DDBJ whole genome shotgun (WGS) entry which is preliminary data.</text>
</comment>
<name>A0A934QS59_9PSEU</name>
<gene>
    <name evidence="1" type="ORF">JHE00_10280</name>
</gene>
<protein>
    <submittedName>
        <fullName evidence="1">Uncharacterized protein</fullName>
    </submittedName>
</protein>
<accession>A0A934QS59</accession>
<evidence type="ECO:0000313" key="2">
    <source>
        <dbReference type="Proteomes" id="UP000635245"/>
    </source>
</evidence>
<dbReference type="EMBL" id="JAENJH010000002">
    <property type="protein sequence ID" value="MBK1784714.1"/>
    <property type="molecule type" value="Genomic_DNA"/>
</dbReference>
<dbReference type="RefSeq" id="WP_200317305.1">
    <property type="nucleotide sequence ID" value="NZ_JAENJH010000002.1"/>
</dbReference>
<reference evidence="1" key="1">
    <citation type="submission" date="2020-12" db="EMBL/GenBank/DDBJ databases">
        <title>Prauserella sp. ASG 168, a novel actinomycete isolated from cave rock.</title>
        <authorList>
            <person name="Suriyachadkun C."/>
        </authorList>
    </citation>
    <scope>NUCLEOTIDE SEQUENCE</scope>
    <source>
        <strain evidence="1">ASG 168</strain>
    </source>
</reference>
<keyword evidence="2" id="KW-1185">Reference proteome</keyword>
<dbReference type="Proteomes" id="UP000635245">
    <property type="component" value="Unassembled WGS sequence"/>
</dbReference>